<feature type="domain" description="Major facilitator superfamily (MFS) profile" evidence="8">
    <location>
        <begin position="21"/>
        <end position="471"/>
    </location>
</feature>
<feature type="transmembrane region" description="Helical" evidence="7">
    <location>
        <begin position="489"/>
        <end position="511"/>
    </location>
</feature>
<name>A0A561EBL3_9MICO</name>
<feature type="transmembrane region" description="Helical" evidence="7">
    <location>
        <begin position="313"/>
        <end position="332"/>
    </location>
</feature>
<evidence type="ECO:0000256" key="1">
    <source>
        <dbReference type="ARBA" id="ARBA00004651"/>
    </source>
</evidence>
<comment type="caution">
    <text evidence="9">The sequence shown here is derived from an EMBL/GenBank/DDBJ whole genome shotgun (WGS) entry which is preliminary data.</text>
</comment>
<feature type="transmembrane region" description="Helical" evidence="7">
    <location>
        <begin position="117"/>
        <end position="134"/>
    </location>
</feature>
<dbReference type="RefSeq" id="WP_145227392.1">
    <property type="nucleotide sequence ID" value="NZ_VIVQ01000001.1"/>
</dbReference>
<feature type="transmembrane region" description="Helical" evidence="7">
    <location>
        <begin position="339"/>
        <end position="359"/>
    </location>
</feature>
<evidence type="ECO:0000256" key="4">
    <source>
        <dbReference type="ARBA" id="ARBA00022692"/>
    </source>
</evidence>
<evidence type="ECO:0000256" key="7">
    <source>
        <dbReference type="SAM" id="Phobius"/>
    </source>
</evidence>
<sequence length="533" mass="54208">MSITTAQDDATSARVSRPGISLTLICTAMFMLMLDLTIVAVALPDIQRDLGSNLSDLQWVVDAYTLPLAALLLTAATMGDRIGRRTMFSSGMAVFTLGSLMCALSVDPMMLNLMRGLQGIGAAMLFATTMPILGHAYPDLASRAKAVGIFGAVLASATAVGPLLGGAIVDHLGWKWIFAINVPIGIAAFVAARRYLPQSKAAVPRAADWIGTALLTVALAALVFGLIRGQSAGWSSAQILGAFAVSVLALIGFVIRAAVVDEPMVDLELFRRPGFVGIGLSGFVIAGTIVAATNYVGLYFVNSLGFSPFGAGLRFLPLSLAAFVAAPVTAQLGRQVPPVVTLPASLVTVAVGLLWASRIDAHSGWLALAPGLALAGVGLGASSAVMSAAALASVEPDRAGMATGVVNTLRQVGTAAGVAALGAVFTSNVRSRVTADLGVAQLPRQTVATISGAVESGAGKLVAAHAPAADRSMLANVAVDATAHGIHSILLIGGVVSTGSIVVVAGLLLLARRRGEGAAEKTHADQRVVAEIG</sequence>
<keyword evidence="10" id="KW-1185">Reference proteome</keyword>
<dbReference type="PROSITE" id="PS50850">
    <property type="entry name" value="MFS"/>
    <property type="match status" value="1"/>
</dbReference>
<reference evidence="9 10" key="1">
    <citation type="submission" date="2019-06" db="EMBL/GenBank/DDBJ databases">
        <title>Sequencing the genomes of 1000 actinobacteria strains.</title>
        <authorList>
            <person name="Klenk H.-P."/>
        </authorList>
    </citation>
    <scope>NUCLEOTIDE SEQUENCE [LARGE SCALE GENOMIC DNA]</scope>
    <source>
        <strain evidence="9 10">DSM 19560</strain>
    </source>
</reference>
<dbReference type="InterPro" id="IPR011701">
    <property type="entry name" value="MFS"/>
</dbReference>
<evidence type="ECO:0000259" key="8">
    <source>
        <dbReference type="PROSITE" id="PS50850"/>
    </source>
</evidence>
<keyword evidence="5 7" id="KW-1133">Transmembrane helix</keyword>
<evidence type="ECO:0000256" key="6">
    <source>
        <dbReference type="ARBA" id="ARBA00023136"/>
    </source>
</evidence>
<evidence type="ECO:0000256" key="5">
    <source>
        <dbReference type="ARBA" id="ARBA00022989"/>
    </source>
</evidence>
<dbReference type="OrthoDB" id="7375466at2"/>
<keyword evidence="2" id="KW-0813">Transport</keyword>
<dbReference type="InterPro" id="IPR036259">
    <property type="entry name" value="MFS_trans_sf"/>
</dbReference>
<organism evidence="9 10">
    <name type="scientific">Rudaeicoccus suwonensis</name>
    <dbReference type="NCBI Taxonomy" id="657409"/>
    <lineage>
        <taxon>Bacteria</taxon>
        <taxon>Bacillati</taxon>
        <taxon>Actinomycetota</taxon>
        <taxon>Actinomycetes</taxon>
        <taxon>Micrococcales</taxon>
        <taxon>Dermacoccaceae</taxon>
        <taxon>Rudaeicoccus</taxon>
    </lineage>
</organism>
<feature type="transmembrane region" description="Helical" evidence="7">
    <location>
        <begin position="239"/>
        <end position="259"/>
    </location>
</feature>
<dbReference type="CDD" id="cd17321">
    <property type="entry name" value="MFS_MMR_MDR_like"/>
    <property type="match status" value="1"/>
</dbReference>
<dbReference type="InterPro" id="IPR004638">
    <property type="entry name" value="EmrB-like"/>
</dbReference>
<dbReference type="NCBIfam" id="TIGR00711">
    <property type="entry name" value="efflux_EmrB"/>
    <property type="match status" value="1"/>
</dbReference>
<feature type="transmembrane region" description="Helical" evidence="7">
    <location>
        <begin position="208"/>
        <end position="227"/>
    </location>
</feature>
<dbReference type="PRINTS" id="PR01036">
    <property type="entry name" value="TCRTETB"/>
</dbReference>
<dbReference type="Gene3D" id="1.20.1250.20">
    <property type="entry name" value="MFS general substrate transporter like domains"/>
    <property type="match status" value="1"/>
</dbReference>
<dbReference type="AlphaFoldDB" id="A0A561EBL3"/>
<accession>A0A561EBL3</accession>
<feature type="transmembrane region" description="Helical" evidence="7">
    <location>
        <begin position="280"/>
        <end position="301"/>
    </location>
</feature>
<dbReference type="PANTHER" id="PTHR42718:SF49">
    <property type="entry name" value="EXPORT PROTEIN"/>
    <property type="match status" value="1"/>
</dbReference>
<proteinExistence type="predicted"/>
<dbReference type="PANTHER" id="PTHR42718">
    <property type="entry name" value="MAJOR FACILITATOR SUPERFAMILY MULTIDRUG TRANSPORTER MFSC"/>
    <property type="match status" value="1"/>
</dbReference>
<feature type="transmembrane region" description="Helical" evidence="7">
    <location>
        <begin position="365"/>
        <end position="391"/>
    </location>
</feature>
<feature type="transmembrane region" description="Helical" evidence="7">
    <location>
        <begin position="174"/>
        <end position="196"/>
    </location>
</feature>
<dbReference type="Gene3D" id="1.20.1720.10">
    <property type="entry name" value="Multidrug resistance protein D"/>
    <property type="match status" value="1"/>
</dbReference>
<keyword evidence="6 7" id="KW-0472">Membrane</keyword>
<comment type="subcellular location">
    <subcellularLocation>
        <location evidence="1">Cell membrane</location>
        <topology evidence="1">Multi-pass membrane protein</topology>
    </subcellularLocation>
</comment>
<keyword evidence="3" id="KW-1003">Cell membrane</keyword>
<feature type="transmembrane region" description="Helical" evidence="7">
    <location>
        <begin position="412"/>
        <end position="429"/>
    </location>
</feature>
<evidence type="ECO:0000256" key="3">
    <source>
        <dbReference type="ARBA" id="ARBA00022475"/>
    </source>
</evidence>
<gene>
    <name evidence="9" type="ORF">BKA23_1815</name>
</gene>
<evidence type="ECO:0000313" key="10">
    <source>
        <dbReference type="Proteomes" id="UP000318297"/>
    </source>
</evidence>
<feature type="transmembrane region" description="Helical" evidence="7">
    <location>
        <begin position="91"/>
        <end position="111"/>
    </location>
</feature>
<feature type="transmembrane region" description="Helical" evidence="7">
    <location>
        <begin position="146"/>
        <end position="168"/>
    </location>
</feature>
<evidence type="ECO:0000256" key="2">
    <source>
        <dbReference type="ARBA" id="ARBA00022448"/>
    </source>
</evidence>
<dbReference type="GO" id="GO:0005886">
    <property type="term" value="C:plasma membrane"/>
    <property type="evidence" value="ECO:0007669"/>
    <property type="project" value="UniProtKB-SubCell"/>
</dbReference>
<dbReference type="EMBL" id="VIVQ01000001">
    <property type="protein sequence ID" value="TWE12987.1"/>
    <property type="molecule type" value="Genomic_DNA"/>
</dbReference>
<dbReference type="GO" id="GO:0022857">
    <property type="term" value="F:transmembrane transporter activity"/>
    <property type="evidence" value="ECO:0007669"/>
    <property type="project" value="InterPro"/>
</dbReference>
<dbReference type="SUPFAM" id="SSF103473">
    <property type="entry name" value="MFS general substrate transporter"/>
    <property type="match status" value="1"/>
</dbReference>
<evidence type="ECO:0000313" key="9">
    <source>
        <dbReference type="EMBL" id="TWE12987.1"/>
    </source>
</evidence>
<dbReference type="Proteomes" id="UP000318297">
    <property type="component" value="Unassembled WGS sequence"/>
</dbReference>
<feature type="transmembrane region" description="Helical" evidence="7">
    <location>
        <begin position="20"/>
        <end position="43"/>
    </location>
</feature>
<feature type="transmembrane region" description="Helical" evidence="7">
    <location>
        <begin position="63"/>
        <end position="79"/>
    </location>
</feature>
<dbReference type="Pfam" id="PF07690">
    <property type="entry name" value="MFS_1"/>
    <property type="match status" value="1"/>
</dbReference>
<keyword evidence="4 7" id="KW-0812">Transmembrane</keyword>
<dbReference type="InterPro" id="IPR020846">
    <property type="entry name" value="MFS_dom"/>
</dbReference>
<protein>
    <submittedName>
        <fullName evidence="9">EmrB/QacA subfamily drug resistance transporter</fullName>
    </submittedName>
</protein>